<evidence type="ECO:0000256" key="3">
    <source>
        <dbReference type="ARBA" id="ARBA00010199"/>
    </source>
</evidence>
<evidence type="ECO:0000256" key="12">
    <source>
        <dbReference type="ARBA" id="ARBA00031636"/>
    </source>
</evidence>
<evidence type="ECO:0000313" key="14">
    <source>
        <dbReference type="EMBL" id="GAA6502700.1"/>
    </source>
</evidence>
<dbReference type="InterPro" id="IPR002528">
    <property type="entry name" value="MATE_fam"/>
</dbReference>
<feature type="transmembrane region" description="Helical" evidence="13">
    <location>
        <begin position="82"/>
        <end position="105"/>
    </location>
</feature>
<comment type="caution">
    <text evidence="14">The sequence shown here is derived from an EMBL/GenBank/DDBJ whole genome shotgun (WGS) entry which is preliminary data.</text>
</comment>
<evidence type="ECO:0000256" key="6">
    <source>
        <dbReference type="ARBA" id="ARBA00022449"/>
    </source>
</evidence>
<dbReference type="Proteomes" id="UP001600941">
    <property type="component" value="Unassembled WGS sequence"/>
</dbReference>
<organism evidence="14 15">
    <name type="scientific">Blautia parvula</name>
    <dbReference type="NCBI Taxonomy" id="2877527"/>
    <lineage>
        <taxon>Bacteria</taxon>
        <taxon>Bacillati</taxon>
        <taxon>Bacillota</taxon>
        <taxon>Clostridia</taxon>
        <taxon>Lachnospirales</taxon>
        <taxon>Lachnospiraceae</taxon>
        <taxon>Blautia</taxon>
    </lineage>
</organism>
<dbReference type="NCBIfam" id="TIGR00797">
    <property type="entry name" value="matE"/>
    <property type="match status" value="1"/>
</dbReference>
<feature type="transmembrane region" description="Helical" evidence="13">
    <location>
        <begin position="117"/>
        <end position="142"/>
    </location>
</feature>
<accession>A0ABQ0C1R2</accession>
<gene>
    <name evidence="14" type="ORF">K340107D12_55160</name>
</gene>
<keyword evidence="15" id="KW-1185">Reference proteome</keyword>
<evidence type="ECO:0000256" key="4">
    <source>
        <dbReference type="ARBA" id="ARBA00020268"/>
    </source>
</evidence>
<comment type="subcellular location">
    <subcellularLocation>
        <location evidence="2">Cell membrane</location>
        <topology evidence="2">Multi-pass membrane protein</topology>
    </subcellularLocation>
</comment>
<comment type="function">
    <text evidence="1">Multidrug efflux pump.</text>
</comment>
<keyword evidence="6" id="KW-0050">Antiport</keyword>
<feature type="transmembrane region" description="Helical" evidence="13">
    <location>
        <begin position="379"/>
        <end position="400"/>
    </location>
</feature>
<comment type="similarity">
    <text evidence="3">Belongs to the multi antimicrobial extrusion (MATE) (TC 2.A.66.1) family.</text>
</comment>
<feature type="transmembrane region" description="Helical" evidence="13">
    <location>
        <begin position="39"/>
        <end position="56"/>
    </location>
</feature>
<name>A0ABQ0C1R2_9FIRM</name>
<proteinExistence type="inferred from homology"/>
<feature type="transmembrane region" description="Helical" evidence="13">
    <location>
        <begin position="265"/>
        <end position="286"/>
    </location>
</feature>
<evidence type="ECO:0000256" key="13">
    <source>
        <dbReference type="SAM" id="Phobius"/>
    </source>
</evidence>
<evidence type="ECO:0000256" key="1">
    <source>
        <dbReference type="ARBA" id="ARBA00003408"/>
    </source>
</evidence>
<feature type="transmembrane region" description="Helical" evidence="13">
    <location>
        <begin position="190"/>
        <end position="211"/>
    </location>
</feature>
<evidence type="ECO:0000256" key="2">
    <source>
        <dbReference type="ARBA" id="ARBA00004651"/>
    </source>
</evidence>
<evidence type="ECO:0000256" key="5">
    <source>
        <dbReference type="ARBA" id="ARBA00022448"/>
    </source>
</evidence>
<feature type="transmembrane region" description="Helical" evidence="13">
    <location>
        <begin position="217"/>
        <end position="235"/>
    </location>
</feature>
<evidence type="ECO:0000256" key="10">
    <source>
        <dbReference type="ARBA" id="ARBA00023065"/>
    </source>
</evidence>
<evidence type="ECO:0000256" key="7">
    <source>
        <dbReference type="ARBA" id="ARBA00022475"/>
    </source>
</evidence>
<reference evidence="14 15" key="1">
    <citation type="submission" date="2024-04" db="EMBL/GenBank/DDBJ databases">
        <title>Defined microbial consortia suppress multidrug-resistant proinflammatory Enterobacteriaceae via ecological control.</title>
        <authorList>
            <person name="Furuichi M."/>
            <person name="Kawaguchi T."/>
            <person name="Pust M."/>
            <person name="Yasuma K."/>
            <person name="Plichta D."/>
            <person name="Hasegawa N."/>
            <person name="Ohya T."/>
            <person name="Bhattarai S."/>
            <person name="Sasajima S."/>
            <person name="Aoto Y."/>
            <person name="Tuganbaev T."/>
            <person name="Yaginuma M."/>
            <person name="Ueda M."/>
            <person name="Okahashi N."/>
            <person name="Amafuji K."/>
            <person name="Kiridooshi Y."/>
            <person name="Sugita K."/>
            <person name="Strazar M."/>
            <person name="Skelly A."/>
            <person name="Suda W."/>
            <person name="Hattori M."/>
            <person name="Nakamoto N."/>
            <person name="Caballero S."/>
            <person name="Norman J."/>
            <person name="Olle B."/>
            <person name="Tanoue T."/>
            <person name="Arita M."/>
            <person name="Bucci V."/>
            <person name="Atarashi K."/>
            <person name="Xavier R."/>
            <person name="Honda K."/>
        </authorList>
    </citation>
    <scope>NUCLEOTIDE SEQUENCE [LARGE SCALE GENOMIC DNA]</scope>
    <source>
        <strain evidence="15">k34-0107-D12</strain>
    </source>
</reference>
<keyword evidence="5" id="KW-0813">Transport</keyword>
<dbReference type="Pfam" id="PF01554">
    <property type="entry name" value="MatE"/>
    <property type="match status" value="2"/>
</dbReference>
<keyword evidence="11 13" id="KW-0472">Membrane</keyword>
<keyword evidence="9 13" id="KW-1133">Transmembrane helix</keyword>
<evidence type="ECO:0000256" key="9">
    <source>
        <dbReference type="ARBA" id="ARBA00022989"/>
    </source>
</evidence>
<dbReference type="InterPro" id="IPR048279">
    <property type="entry name" value="MdtK-like"/>
</dbReference>
<keyword evidence="10" id="KW-0406">Ion transport</keyword>
<feature type="transmembrane region" description="Helical" evidence="13">
    <location>
        <begin position="162"/>
        <end position="183"/>
    </location>
</feature>
<dbReference type="EMBL" id="BAABZQ010000001">
    <property type="protein sequence ID" value="GAA6502700.1"/>
    <property type="molecule type" value="Genomic_DNA"/>
</dbReference>
<feature type="transmembrane region" description="Helical" evidence="13">
    <location>
        <begin position="340"/>
        <end position="367"/>
    </location>
</feature>
<protein>
    <recommendedName>
        <fullName evidence="4">Probable multidrug resistance protein NorM</fullName>
    </recommendedName>
    <alternativeName>
        <fullName evidence="12">Multidrug-efflux transporter</fullName>
    </alternativeName>
</protein>
<evidence type="ECO:0000313" key="15">
    <source>
        <dbReference type="Proteomes" id="UP001600941"/>
    </source>
</evidence>
<dbReference type="PANTHER" id="PTHR43298">
    <property type="entry name" value="MULTIDRUG RESISTANCE PROTEIN NORM-RELATED"/>
    <property type="match status" value="1"/>
</dbReference>
<sequence>MKGPFIGPYFLTEYKWSYLIMNTAESKTLMTSGPIWKKIILFALPLFLGNLFQQLYNTADSLIVGNFLDSNALAAVSSSGNLIFLMVGFFNGIAMGAGVVIARYYGARNIESLQKAIHTTIALGLAASAVLTLAGVVLAPQILIWMGTPADVLPQSTTYFRIYFAGSLGFVMYNVFVGILQSVGDSRHPLVYLIISSVVNVVLDLFFILILHMGVGSAALATIISQFLSAVLCFGKLRRCPEDYRVYINKIRFDRTMFSRIIKNGLPAGFQNSIIAFANVIVQTNINAFGKMAVAGCGAYSKIEGFVFLPINCFTLALTTFVSQNLGAKEYDRAKKGARFGLLCSMLIAEAIGVLIYTFAPVLIAAFNNEAHVIRFGTAQARTVTLFYFLLALSHCIAAILRGSGRASVPMLVMLVFWCIVRVSYISVIVKYIPSINVIFWAYPLTWFLSSVVFVLYYKKADWIHGFERA</sequence>
<feature type="transmembrane region" description="Helical" evidence="13">
    <location>
        <begin position="306"/>
        <end position="328"/>
    </location>
</feature>
<dbReference type="PIRSF" id="PIRSF006603">
    <property type="entry name" value="DinF"/>
    <property type="match status" value="1"/>
</dbReference>
<feature type="transmembrane region" description="Helical" evidence="13">
    <location>
        <begin position="412"/>
        <end position="433"/>
    </location>
</feature>
<dbReference type="CDD" id="cd13138">
    <property type="entry name" value="MATE_yoeA_like"/>
    <property type="match status" value="1"/>
</dbReference>
<dbReference type="InterPro" id="IPR050222">
    <property type="entry name" value="MATE_MdtK"/>
</dbReference>
<dbReference type="PANTHER" id="PTHR43298:SF2">
    <property type="entry name" value="FMN_FAD EXPORTER YEEO-RELATED"/>
    <property type="match status" value="1"/>
</dbReference>
<keyword evidence="7" id="KW-1003">Cell membrane</keyword>
<feature type="transmembrane region" description="Helical" evidence="13">
    <location>
        <begin position="439"/>
        <end position="458"/>
    </location>
</feature>
<keyword evidence="8 13" id="KW-0812">Transmembrane</keyword>
<evidence type="ECO:0000256" key="8">
    <source>
        <dbReference type="ARBA" id="ARBA00022692"/>
    </source>
</evidence>
<evidence type="ECO:0000256" key="11">
    <source>
        <dbReference type="ARBA" id="ARBA00023136"/>
    </source>
</evidence>